<dbReference type="AlphaFoldDB" id="A0A437QT25"/>
<dbReference type="SUPFAM" id="SSF56322">
    <property type="entry name" value="ADC synthase"/>
    <property type="match status" value="1"/>
</dbReference>
<dbReference type="InterPro" id="IPR019999">
    <property type="entry name" value="Anth_synth_I-like"/>
</dbReference>
<dbReference type="Proteomes" id="UP000283077">
    <property type="component" value="Unassembled WGS sequence"/>
</dbReference>
<evidence type="ECO:0000313" key="6">
    <source>
        <dbReference type="Proteomes" id="UP000283077"/>
    </source>
</evidence>
<dbReference type="InterPro" id="IPR015890">
    <property type="entry name" value="Chorismate_C"/>
</dbReference>
<feature type="domain" description="Anthranilate synthase component I N-terminal" evidence="4">
    <location>
        <begin position="15"/>
        <end position="150"/>
    </location>
</feature>
<dbReference type="EMBL" id="SACS01000008">
    <property type="protein sequence ID" value="RVU37673.1"/>
    <property type="molecule type" value="Genomic_DNA"/>
</dbReference>
<dbReference type="Pfam" id="PF04715">
    <property type="entry name" value="Anth_synt_I_N"/>
    <property type="match status" value="1"/>
</dbReference>
<dbReference type="Pfam" id="PF00425">
    <property type="entry name" value="Chorismate_bind"/>
    <property type="match status" value="1"/>
</dbReference>
<keyword evidence="6" id="KW-1185">Reference proteome</keyword>
<dbReference type="PANTHER" id="PTHR11236">
    <property type="entry name" value="AMINOBENZOATE/ANTHRANILATE SYNTHASE"/>
    <property type="match status" value="1"/>
</dbReference>
<protein>
    <recommendedName>
        <fullName evidence="1">aminodeoxychorismate synthase</fullName>
        <ecNumber evidence="1">2.6.1.85</ecNumber>
    </recommendedName>
</protein>
<reference evidence="5 6" key="1">
    <citation type="submission" date="2019-01" db="EMBL/GenBank/DDBJ databases">
        <authorList>
            <person name="Chen W.-M."/>
        </authorList>
    </citation>
    <scope>NUCLEOTIDE SEQUENCE [LARGE SCALE GENOMIC DNA]</scope>
    <source>
        <strain evidence="5 6">KYPC3</strain>
    </source>
</reference>
<dbReference type="GO" id="GO:0046820">
    <property type="term" value="F:4-amino-4-deoxychorismate synthase activity"/>
    <property type="evidence" value="ECO:0007669"/>
    <property type="project" value="UniProtKB-EC"/>
</dbReference>
<accession>A0A437QT25</accession>
<dbReference type="NCBIfam" id="TIGR00553">
    <property type="entry name" value="pabB"/>
    <property type="match status" value="1"/>
</dbReference>
<dbReference type="PANTHER" id="PTHR11236:SF50">
    <property type="entry name" value="AMINODEOXYCHORISMATE SYNTHASE COMPONENT 1"/>
    <property type="match status" value="1"/>
</dbReference>
<dbReference type="InterPro" id="IPR006805">
    <property type="entry name" value="Anth_synth_I_N"/>
</dbReference>
<dbReference type="RefSeq" id="WP_127698827.1">
    <property type="nucleotide sequence ID" value="NZ_SACS01000008.1"/>
</dbReference>
<name>A0A437QT25_9GAMM</name>
<dbReference type="InterPro" id="IPR005802">
    <property type="entry name" value="ADC_synth_comp_1"/>
</dbReference>
<gene>
    <name evidence="5" type="primary">pabB</name>
    <name evidence="5" type="ORF">EOE67_09360</name>
</gene>
<keyword evidence="5" id="KW-0032">Aminotransferase</keyword>
<sequence length="477" mass="53036">MSFAYLLPESPENLLDYFALVADLPYAMLLDSAAPDHVNSRYDILVCQPLATLEAFGRHCVWQLDGQLHQAEQDPFLQLKTLQAALLPEVPADGCTLPFCGGALGYIGYDAGRTIEPMPDLAINDINLPDLAFGIYAWALVLDKQLKQLWYVDCRGDAENGWLVQQQWFLQRLSLKFPLADVAQILQNEQPAHHFALRSAWRANLTQTEYFARFAQIQQYLQSGDCYQINLAQRFSATYQGDEWQAYLALRETNAAPFSAFLRLKQGVVLSISPERFLELKQRLVETKPIKGTKPRFADPVLDQQSAEALRLSPKDRAENVMIVDLLRNDLGKVCKTGSVKVPALFSIESFPAVHHLVSTIVGELADHYQAADLLRAAFPGGSITGAPKIRAMQIIEELEPCRRSVYCGAIGYISQHGHMDTNIAIRTLVCSDQQIHCWAGGGIVADSNAASEYQETFDKVARILPVLAKIGKADDA</sequence>
<organism evidence="5 6">
    <name type="scientific">Rheinheimera riviphila</name>
    <dbReference type="NCBI Taxonomy" id="1834037"/>
    <lineage>
        <taxon>Bacteria</taxon>
        <taxon>Pseudomonadati</taxon>
        <taxon>Pseudomonadota</taxon>
        <taxon>Gammaproteobacteria</taxon>
        <taxon>Chromatiales</taxon>
        <taxon>Chromatiaceae</taxon>
        <taxon>Rheinheimera</taxon>
    </lineage>
</organism>
<feature type="domain" description="Chorismate-utilising enzyme C-terminal" evidence="3">
    <location>
        <begin position="207"/>
        <end position="460"/>
    </location>
</feature>
<evidence type="ECO:0000313" key="5">
    <source>
        <dbReference type="EMBL" id="RVU37673.1"/>
    </source>
</evidence>
<evidence type="ECO:0000259" key="4">
    <source>
        <dbReference type="Pfam" id="PF04715"/>
    </source>
</evidence>
<dbReference type="PRINTS" id="PR00095">
    <property type="entry name" value="ANTSNTHASEI"/>
</dbReference>
<evidence type="ECO:0000259" key="3">
    <source>
        <dbReference type="Pfam" id="PF00425"/>
    </source>
</evidence>
<proteinExistence type="predicted"/>
<evidence type="ECO:0000256" key="2">
    <source>
        <dbReference type="ARBA" id="ARBA00022679"/>
    </source>
</evidence>
<evidence type="ECO:0000256" key="1">
    <source>
        <dbReference type="ARBA" id="ARBA00013139"/>
    </source>
</evidence>
<dbReference type="GO" id="GO:0000162">
    <property type="term" value="P:L-tryptophan biosynthetic process"/>
    <property type="evidence" value="ECO:0007669"/>
    <property type="project" value="TreeGrafter"/>
</dbReference>
<dbReference type="Gene3D" id="3.60.120.10">
    <property type="entry name" value="Anthranilate synthase"/>
    <property type="match status" value="1"/>
</dbReference>
<dbReference type="OrthoDB" id="9803598at2"/>
<dbReference type="EC" id="2.6.1.85" evidence="1"/>
<dbReference type="InterPro" id="IPR005801">
    <property type="entry name" value="ADC_synthase"/>
</dbReference>
<keyword evidence="2 5" id="KW-0808">Transferase</keyword>
<dbReference type="GO" id="GO:0009396">
    <property type="term" value="P:folic acid-containing compound biosynthetic process"/>
    <property type="evidence" value="ECO:0007669"/>
    <property type="project" value="InterPro"/>
</dbReference>
<comment type="caution">
    <text evidence="5">The sequence shown here is derived from an EMBL/GenBank/DDBJ whole genome shotgun (WGS) entry which is preliminary data.</text>
</comment>